<proteinExistence type="predicted"/>
<sequence length="66" mass="7175">MPARSNDCAMGPNYPTVTMSFSPGTFTSMGISLHSVAYLSLEGRHYVILGVCRYDLIGESPLYGEL</sequence>
<dbReference type="EMBL" id="BPLR01004841">
    <property type="protein sequence ID" value="GIX97956.1"/>
    <property type="molecule type" value="Genomic_DNA"/>
</dbReference>
<evidence type="ECO:0000313" key="1">
    <source>
        <dbReference type="EMBL" id="GIX97956.1"/>
    </source>
</evidence>
<evidence type="ECO:0000313" key="2">
    <source>
        <dbReference type="Proteomes" id="UP001054945"/>
    </source>
</evidence>
<name>A0AAV4PP69_CAEEX</name>
<dbReference type="AlphaFoldDB" id="A0AAV4PP69"/>
<evidence type="ECO:0008006" key="3">
    <source>
        <dbReference type="Google" id="ProtNLM"/>
    </source>
</evidence>
<gene>
    <name evidence="1" type="ORF">CEXT_790611</name>
</gene>
<organism evidence="1 2">
    <name type="scientific">Caerostris extrusa</name>
    <name type="common">Bark spider</name>
    <name type="synonym">Caerostris bankana</name>
    <dbReference type="NCBI Taxonomy" id="172846"/>
    <lineage>
        <taxon>Eukaryota</taxon>
        <taxon>Metazoa</taxon>
        <taxon>Ecdysozoa</taxon>
        <taxon>Arthropoda</taxon>
        <taxon>Chelicerata</taxon>
        <taxon>Arachnida</taxon>
        <taxon>Araneae</taxon>
        <taxon>Araneomorphae</taxon>
        <taxon>Entelegynae</taxon>
        <taxon>Araneoidea</taxon>
        <taxon>Araneidae</taxon>
        <taxon>Caerostris</taxon>
    </lineage>
</organism>
<comment type="caution">
    <text evidence="1">The sequence shown here is derived from an EMBL/GenBank/DDBJ whole genome shotgun (WGS) entry which is preliminary data.</text>
</comment>
<accession>A0AAV4PP69</accession>
<reference evidence="1 2" key="1">
    <citation type="submission" date="2021-06" db="EMBL/GenBank/DDBJ databases">
        <title>Caerostris extrusa draft genome.</title>
        <authorList>
            <person name="Kono N."/>
            <person name="Arakawa K."/>
        </authorList>
    </citation>
    <scope>NUCLEOTIDE SEQUENCE [LARGE SCALE GENOMIC DNA]</scope>
</reference>
<protein>
    <recommendedName>
        <fullName evidence="3">ZP domain-containing protein</fullName>
    </recommendedName>
</protein>
<keyword evidence="2" id="KW-1185">Reference proteome</keyword>
<dbReference type="Proteomes" id="UP001054945">
    <property type="component" value="Unassembled WGS sequence"/>
</dbReference>